<organism evidence="3 4">
    <name type="scientific">Guptibacillus hwajinpoensis</name>
    <dbReference type="NCBI Taxonomy" id="208199"/>
    <lineage>
        <taxon>Bacteria</taxon>
        <taxon>Bacillati</taxon>
        <taxon>Bacillota</taxon>
        <taxon>Bacilli</taxon>
        <taxon>Bacillales</taxon>
        <taxon>Guptibacillaceae</taxon>
        <taxon>Guptibacillus</taxon>
    </lineage>
</organism>
<dbReference type="RefSeq" id="WP_301550325.1">
    <property type="nucleotide sequence ID" value="NZ_JAQRMZ010000001.1"/>
</dbReference>
<evidence type="ECO:0000259" key="2">
    <source>
        <dbReference type="Pfam" id="PF02698"/>
    </source>
</evidence>
<proteinExistence type="predicted"/>
<dbReference type="Pfam" id="PF02698">
    <property type="entry name" value="DUF218"/>
    <property type="match status" value="1"/>
</dbReference>
<keyword evidence="1" id="KW-0812">Transmembrane</keyword>
<feature type="domain" description="DUF218" evidence="2">
    <location>
        <begin position="51"/>
        <end position="174"/>
    </location>
</feature>
<feature type="transmembrane region" description="Helical" evidence="1">
    <location>
        <begin position="21"/>
        <end position="42"/>
    </location>
</feature>
<dbReference type="InterPro" id="IPR003848">
    <property type="entry name" value="DUF218"/>
</dbReference>
<name>A0ABU0JZK8_9BACL</name>
<reference evidence="3" key="1">
    <citation type="submission" date="2023-07" db="EMBL/GenBank/DDBJ databases">
        <title>Genomic Encyclopedia of Type Strains, Phase IV (KMG-IV): sequencing the most valuable type-strain genomes for metagenomic binning, comparative biology and taxonomic classification.</title>
        <authorList>
            <person name="Goeker M."/>
        </authorList>
    </citation>
    <scope>NUCLEOTIDE SEQUENCE [LARGE SCALE GENOMIC DNA]</scope>
    <source>
        <strain evidence="3">JSM 076093</strain>
    </source>
</reference>
<evidence type="ECO:0000256" key="1">
    <source>
        <dbReference type="SAM" id="Phobius"/>
    </source>
</evidence>
<dbReference type="InterPro" id="IPR051599">
    <property type="entry name" value="Cell_Envelope_Assoc"/>
</dbReference>
<dbReference type="PANTHER" id="PTHR30336:SF20">
    <property type="entry name" value="DUF218 DOMAIN-CONTAINING PROTEIN"/>
    <property type="match status" value="1"/>
</dbReference>
<protein>
    <submittedName>
        <fullName evidence="3">Uncharacterized SAM-binding protein YcdF (DUF218 family)</fullName>
    </submittedName>
</protein>
<evidence type="ECO:0000313" key="4">
    <source>
        <dbReference type="Proteomes" id="UP001226720"/>
    </source>
</evidence>
<dbReference type="Gene3D" id="3.40.50.620">
    <property type="entry name" value="HUPs"/>
    <property type="match status" value="1"/>
</dbReference>
<dbReference type="PANTHER" id="PTHR30336">
    <property type="entry name" value="INNER MEMBRANE PROTEIN, PROBABLE PERMEASE"/>
    <property type="match status" value="1"/>
</dbReference>
<keyword evidence="1" id="KW-1133">Transmembrane helix</keyword>
<dbReference type="Proteomes" id="UP001226720">
    <property type="component" value="Unassembled WGS sequence"/>
</dbReference>
<dbReference type="InterPro" id="IPR014729">
    <property type="entry name" value="Rossmann-like_a/b/a_fold"/>
</dbReference>
<dbReference type="GeneID" id="301325550"/>
<keyword evidence="1" id="KW-0472">Membrane</keyword>
<evidence type="ECO:0000313" key="3">
    <source>
        <dbReference type="EMBL" id="MDQ0482533.1"/>
    </source>
</evidence>
<accession>A0ABU0JZK8</accession>
<comment type="caution">
    <text evidence="3">The sequence shown here is derived from an EMBL/GenBank/DDBJ whole genome shotgun (WGS) entry which is preliminary data.</text>
</comment>
<dbReference type="CDD" id="cd06259">
    <property type="entry name" value="YdcF-like"/>
    <property type="match status" value="1"/>
</dbReference>
<dbReference type="EMBL" id="JAUSWM010000002">
    <property type="protein sequence ID" value="MDQ0482533.1"/>
    <property type="molecule type" value="Genomic_DNA"/>
</dbReference>
<sequence>MNNNPVVLKKKNTLPYINRKRLLIAIGLLILSAFLYAGRWLIVDQEPQTADVIFVLSGADGRVEEALALVDKGFSDSIVLTNTRGFRDSEIARVTRKVVSNNIYTDYESTSTLASAEFSKDLMEEQNLSSALIVSSDYHMRRTKLNYDRAFQGSGIELIYISTESSYLPLRWWTDKYSIGVTGSEYIKLIGNFVGIHGALAKRKLYEFDNYFFS</sequence>
<keyword evidence="4" id="KW-1185">Reference proteome</keyword>
<gene>
    <name evidence="3" type="ORF">QO000_001502</name>
</gene>